<dbReference type="AlphaFoldDB" id="A0A392RBY4"/>
<dbReference type="EMBL" id="LXQA010210381">
    <property type="protein sequence ID" value="MCI34091.1"/>
    <property type="molecule type" value="Genomic_DNA"/>
</dbReference>
<sequence>VWTARGAVSRAGGFAQWWWRAAPVPGRAARTSSI</sequence>
<evidence type="ECO:0000313" key="1">
    <source>
        <dbReference type="EMBL" id="MCI34091.1"/>
    </source>
</evidence>
<organism evidence="1 2">
    <name type="scientific">Trifolium medium</name>
    <dbReference type="NCBI Taxonomy" id="97028"/>
    <lineage>
        <taxon>Eukaryota</taxon>
        <taxon>Viridiplantae</taxon>
        <taxon>Streptophyta</taxon>
        <taxon>Embryophyta</taxon>
        <taxon>Tracheophyta</taxon>
        <taxon>Spermatophyta</taxon>
        <taxon>Magnoliopsida</taxon>
        <taxon>eudicotyledons</taxon>
        <taxon>Gunneridae</taxon>
        <taxon>Pentapetalae</taxon>
        <taxon>rosids</taxon>
        <taxon>fabids</taxon>
        <taxon>Fabales</taxon>
        <taxon>Fabaceae</taxon>
        <taxon>Papilionoideae</taxon>
        <taxon>50 kb inversion clade</taxon>
        <taxon>NPAAA clade</taxon>
        <taxon>Hologalegina</taxon>
        <taxon>IRL clade</taxon>
        <taxon>Trifolieae</taxon>
        <taxon>Trifolium</taxon>
    </lineage>
</organism>
<reference evidence="1 2" key="1">
    <citation type="journal article" date="2018" name="Front. Plant Sci.">
        <title>Red Clover (Trifolium pratense) and Zigzag Clover (T. medium) - A Picture of Genomic Similarities and Differences.</title>
        <authorList>
            <person name="Dluhosova J."/>
            <person name="Istvanek J."/>
            <person name="Nedelnik J."/>
            <person name="Repkova J."/>
        </authorList>
    </citation>
    <scope>NUCLEOTIDE SEQUENCE [LARGE SCALE GENOMIC DNA]</scope>
    <source>
        <strain evidence="2">cv. 10/8</strain>
        <tissue evidence="1">Leaf</tissue>
    </source>
</reference>
<accession>A0A392RBY4</accession>
<keyword evidence="2" id="KW-1185">Reference proteome</keyword>
<name>A0A392RBY4_9FABA</name>
<feature type="non-terminal residue" evidence="1">
    <location>
        <position position="1"/>
    </location>
</feature>
<evidence type="ECO:0000313" key="2">
    <source>
        <dbReference type="Proteomes" id="UP000265520"/>
    </source>
</evidence>
<comment type="caution">
    <text evidence="1">The sequence shown here is derived from an EMBL/GenBank/DDBJ whole genome shotgun (WGS) entry which is preliminary data.</text>
</comment>
<protein>
    <submittedName>
        <fullName evidence="1">Uncharacterized protein</fullName>
    </submittedName>
</protein>
<dbReference type="Proteomes" id="UP000265520">
    <property type="component" value="Unassembled WGS sequence"/>
</dbReference>
<proteinExistence type="predicted"/>